<protein>
    <submittedName>
        <fullName evidence="5">Uncharacterized protein</fullName>
    </submittedName>
</protein>
<organism evidence="5 6">
    <name type="scientific">Coemansia thaxteri</name>
    <dbReference type="NCBI Taxonomy" id="2663907"/>
    <lineage>
        <taxon>Eukaryota</taxon>
        <taxon>Fungi</taxon>
        <taxon>Fungi incertae sedis</taxon>
        <taxon>Zoopagomycota</taxon>
        <taxon>Kickxellomycotina</taxon>
        <taxon>Kickxellomycetes</taxon>
        <taxon>Kickxellales</taxon>
        <taxon>Kickxellaceae</taxon>
        <taxon>Coemansia</taxon>
    </lineage>
</organism>
<feature type="compositionally biased region" description="Low complexity" evidence="4">
    <location>
        <begin position="233"/>
        <end position="245"/>
    </location>
</feature>
<gene>
    <name evidence="5" type="ORF">H4R26_002631</name>
</gene>
<feature type="compositionally biased region" description="Polar residues" evidence="4">
    <location>
        <begin position="92"/>
        <end position="101"/>
    </location>
</feature>
<feature type="compositionally biased region" description="Polar residues" evidence="4">
    <location>
        <begin position="26"/>
        <end position="42"/>
    </location>
</feature>
<evidence type="ECO:0000313" key="5">
    <source>
        <dbReference type="EMBL" id="KAJ2004228.1"/>
    </source>
</evidence>
<dbReference type="GO" id="GO:0005681">
    <property type="term" value="C:spliceosomal complex"/>
    <property type="evidence" value="ECO:0007669"/>
    <property type="project" value="TreeGrafter"/>
</dbReference>
<proteinExistence type="inferred from homology"/>
<evidence type="ECO:0000256" key="3">
    <source>
        <dbReference type="ARBA" id="ARBA00023242"/>
    </source>
</evidence>
<comment type="caution">
    <text evidence="5">The sequence shown here is derived from an EMBL/GenBank/DDBJ whole genome shotgun (WGS) entry which is preliminary data.</text>
</comment>
<dbReference type="PANTHER" id="PTHR13486:SF2">
    <property type="entry name" value="SPLICING FACTOR C9ORF78"/>
    <property type="match status" value="1"/>
</dbReference>
<comment type="similarity">
    <text evidence="2">Belongs to the TLS1 family.</text>
</comment>
<dbReference type="EMBL" id="JANBQF010000167">
    <property type="protein sequence ID" value="KAJ2004228.1"/>
    <property type="molecule type" value="Genomic_DNA"/>
</dbReference>
<dbReference type="OrthoDB" id="5627at2759"/>
<feature type="compositionally biased region" description="Polar residues" evidence="4">
    <location>
        <begin position="253"/>
        <end position="268"/>
    </location>
</feature>
<comment type="subcellular location">
    <subcellularLocation>
        <location evidence="1">Nucleus</location>
    </subcellularLocation>
</comment>
<accession>A0A9W8BJG5</accession>
<feature type="compositionally biased region" description="Basic and acidic residues" evidence="4">
    <location>
        <begin position="74"/>
        <end position="84"/>
    </location>
</feature>
<dbReference type="PANTHER" id="PTHR13486">
    <property type="entry name" value="TELOMERE LENGTH AND SILENCING PROTEIN 1 TLS1 FAMILY MEMBER"/>
    <property type="match status" value="1"/>
</dbReference>
<evidence type="ECO:0000313" key="6">
    <source>
        <dbReference type="Proteomes" id="UP001150907"/>
    </source>
</evidence>
<keyword evidence="6" id="KW-1185">Reference proteome</keyword>
<feature type="region of interest" description="Disordered" evidence="4">
    <location>
        <begin position="228"/>
        <end position="288"/>
    </location>
</feature>
<keyword evidence="3" id="KW-0539">Nucleus</keyword>
<dbReference type="GO" id="GO:0000398">
    <property type="term" value="P:mRNA splicing, via spliceosome"/>
    <property type="evidence" value="ECO:0007669"/>
    <property type="project" value="TreeGrafter"/>
</dbReference>
<dbReference type="InterPro" id="IPR010756">
    <property type="entry name" value="Tls1-like"/>
</dbReference>
<dbReference type="Proteomes" id="UP001150907">
    <property type="component" value="Unassembled WGS sequence"/>
</dbReference>
<reference evidence="5" key="1">
    <citation type="submission" date="2022-07" db="EMBL/GenBank/DDBJ databases">
        <title>Phylogenomic reconstructions and comparative analyses of Kickxellomycotina fungi.</title>
        <authorList>
            <person name="Reynolds N.K."/>
            <person name="Stajich J.E."/>
            <person name="Barry K."/>
            <person name="Grigoriev I.V."/>
            <person name="Crous P."/>
            <person name="Smith M.E."/>
        </authorList>
    </citation>
    <scope>NUCLEOTIDE SEQUENCE</scope>
    <source>
        <strain evidence="5">IMI 214461</strain>
    </source>
</reference>
<evidence type="ECO:0000256" key="1">
    <source>
        <dbReference type="ARBA" id="ARBA00004123"/>
    </source>
</evidence>
<sequence length="288" mass="31454">MPPRRPRNLRSSNKSASEWDDEVASPDSSTNVPAQLDTNTHKGNGGPSDDGSSTPRVGLDDLLEFQKYRRQKHQGIDVDTLAKAERKRSQHSKNQQPTNDGNGEDEVADATGRPAGLSTTRSLSGAFTVQTNKLDANKHMMEYIETEMGKHRGAPSAGQDCPAADQGREAAKLQDPSADDLYQVPKHLRIVEERPVSEGNVAMASKMLTSIQEVDLGAESKARNARATNKIVSGLSQTGSSSGGSPRTDPLDRQQSNTRFRTLNNSSDRSSKATDDIALQRFKKRMRR</sequence>
<dbReference type="Pfam" id="PF07052">
    <property type="entry name" value="Hep_59"/>
    <property type="match status" value="1"/>
</dbReference>
<name>A0A9W8BJG5_9FUNG</name>
<dbReference type="AlphaFoldDB" id="A0A9W8BJG5"/>
<evidence type="ECO:0000256" key="4">
    <source>
        <dbReference type="SAM" id="MobiDB-lite"/>
    </source>
</evidence>
<feature type="region of interest" description="Disordered" evidence="4">
    <location>
        <begin position="150"/>
        <end position="178"/>
    </location>
</feature>
<feature type="region of interest" description="Disordered" evidence="4">
    <location>
        <begin position="1"/>
        <end position="120"/>
    </location>
</feature>
<evidence type="ECO:0000256" key="2">
    <source>
        <dbReference type="ARBA" id="ARBA00007643"/>
    </source>
</evidence>